<protein>
    <recommendedName>
        <fullName evidence="3">PRTRC system protein F</fullName>
    </recommendedName>
</protein>
<dbReference type="Pfam" id="PF14456">
    <property type="entry name" value="alpha-hel2"/>
    <property type="match status" value="1"/>
</dbReference>
<dbReference type="KEGG" id="rbu:PG1C_04785"/>
<accession>A0A0C5J8I8</accession>
<organism evidence="1 2">
    <name type="scientific">Rugosibacter aromaticivorans</name>
    <dbReference type="NCBI Taxonomy" id="1565605"/>
    <lineage>
        <taxon>Bacteria</taxon>
        <taxon>Pseudomonadati</taxon>
        <taxon>Pseudomonadota</taxon>
        <taxon>Betaproteobacteria</taxon>
        <taxon>Nitrosomonadales</taxon>
        <taxon>Sterolibacteriaceae</taxon>
        <taxon>Rugosibacter</taxon>
    </lineage>
</organism>
<dbReference type="InterPro" id="IPR022283">
    <property type="entry name" value="PRTRC_protein-F"/>
</dbReference>
<dbReference type="Proteomes" id="UP000061603">
    <property type="component" value="Chromosome"/>
</dbReference>
<evidence type="ECO:0008006" key="3">
    <source>
        <dbReference type="Google" id="ProtNLM"/>
    </source>
</evidence>
<keyword evidence="2" id="KW-1185">Reference proteome</keyword>
<dbReference type="AlphaFoldDB" id="A0A0C5J8I8"/>
<dbReference type="NCBIfam" id="TIGR03742">
    <property type="entry name" value="PRTRC_F"/>
    <property type="match status" value="1"/>
</dbReference>
<name>A0A0C5J8I8_9PROT</name>
<evidence type="ECO:0000313" key="2">
    <source>
        <dbReference type="Proteomes" id="UP000061603"/>
    </source>
</evidence>
<sequence>MRWLETGELQEEASGLPPLLVQQALHGWINRQVGQLQHFAFEVLVATSSAALSYGALFPDASEADDQWYWAIQSEQVEWLSMKGRLTRIEAACPGLGETALYWLHRASGRTLYVLTPESARHLCEYIHWQGSSDQADWLEEMTALGMTAEDMAESISPDWYDGHFPAWVIDPRPVLDEVALSGLTHASVEVASLASTLLDIERLVADGGQLPGLEGLDVECVYFGAYLKWDAEDPVDRVFDDFIEYANCASDGYTDLYGAQAVPLDPEGFYVWLQKTGLGLKMLSSLDRLITQIAEPL</sequence>
<reference evidence="1 2" key="1">
    <citation type="journal article" date="2015" name="Genome Announc.">
        <title>Complete Genome Sequence of a Novel Bacterium within the Family Rhodocyclaceae That Degrades Polycyclic Aromatic Hydrocarbons.</title>
        <authorList>
            <person name="Singleton D.R."/>
            <person name="Dickey A.N."/>
            <person name="Scholl E.H."/>
            <person name="Wright F.A."/>
            <person name="Aitken M.D."/>
        </authorList>
    </citation>
    <scope>NUCLEOTIDE SEQUENCE [LARGE SCALE GENOMIC DNA]</scope>
    <source>
        <strain evidence="2">PG1-Ca6</strain>
    </source>
</reference>
<evidence type="ECO:0000313" key="1">
    <source>
        <dbReference type="EMBL" id="AJP47964.1"/>
    </source>
</evidence>
<dbReference type="EMBL" id="CP010554">
    <property type="protein sequence ID" value="AJP47964.1"/>
    <property type="molecule type" value="Genomic_DNA"/>
</dbReference>
<dbReference type="HOGENOM" id="CLU_773687_0_0_4"/>
<gene>
    <name evidence="1" type="ORF">PG1C_04785</name>
</gene>
<proteinExistence type="predicted"/>